<evidence type="ECO:0000313" key="3">
    <source>
        <dbReference type="Proteomes" id="UP000440224"/>
    </source>
</evidence>
<evidence type="ECO:0000256" key="1">
    <source>
        <dbReference type="SAM" id="SignalP"/>
    </source>
</evidence>
<name>A0A6N7PZA6_9BACT</name>
<dbReference type="PROSITE" id="PS51257">
    <property type="entry name" value="PROKAR_LIPOPROTEIN"/>
    <property type="match status" value="1"/>
</dbReference>
<reference evidence="2 3" key="1">
    <citation type="submission" date="2019-10" db="EMBL/GenBank/DDBJ databases">
        <title>A soil myxobacterium in the family Polyangiaceae.</title>
        <authorList>
            <person name="Li Y."/>
            <person name="Wang J."/>
        </authorList>
    </citation>
    <scope>NUCLEOTIDE SEQUENCE [LARGE SCALE GENOMIC DNA]</scope>
    <source>
        <strain evidence="2 3">DSM 14734</strain>
    </source>
</reference>
<dbReference type="EMBL" id="WJIE01000014">
    <property type="protein sequence ID" value="MRG96887.1"/>
    <property type="molecule type" value="Genomic_DNA"/>
</dbReference>
<evidence type="ECO:0000313" key="2">
    <source>
        <dbReference type="EMBL" id="MRG96887.1"/>
    </source>
</evidence>
<protein>
    <submittedName>
        <fullName evidence="2">Uncharacterized protein</fullName>
    </submittedName>
</protein>
<keyword evidence="3" id="KW-1185">Reference proteome</keyword>
<gene>
    <name evidence="2" type="ORF">GF068_33930</name>
</gene>
<organism evidence="2 3">
    <name type="scientific">Polyangium spumosum</name>
    <dbReference type="NCBI Taxonomy" id="889282"/>
    <lineage>
        <taxon>Bacteria</taxon>
        <taxon>Pseudomonadati</taxon>
        <taxon>Myxococcota</taxon>
        <taxon>Polyangia</taxon>
        <taxon>Polyangiales</taxon>
        <taxon>Polyangiaceae</taxon>
        <taxon>Polyangium</taxon>
    </lineage>
</organism>
<dbReference type="RefSeq" id="WP_153823686.1">
    <property type="nucleotide sequence ID" value="NZ_WJIE01000014.1"/>
</dbReference>
<dbReference type="AlphaFoldDB" id="A0A6N7PZA6"/>
<keyword evidence="1" id="KW-0732">Signal</keyword>
<proteinExistence type="predicted"/>
<feature type="signal peptide" evidence="1">
    <location>
        <begin position="1"/>
        <end position="22"/>
    </location>
</feature>
<dbReference type="Proteomes" id="UP000440224">
    <property type="component" value="Unassembled WGS sequence"/>
</dbReference>
<feature type="chain" id="PRO_5026720423" evidence="1">
    <location>
        <begin position="23"/>
        <end position="160"/>
    </location>
</feature>
<comment type="caution">
    <text evidence="2">The sequence shown here is derived from an EMBL/GenBank/DDBJ whole genome shotgun (WGS) entry which is preliminary data.</text>
</comment>
<sequence>MNRTKGYLAIAAVLGSCFMACNYTDGECFPREELYETAGVGGGPIVPTGVGVGGYGQVPFEPQNEPPEPPLGEGECNAMVEARCLVPASDACVEQCHAIKAYCVHRAAHPYSPSSGIGDLYWCKGGWPSYTCSYQYSNGDNCTLIYPIGKWLCRYDFEKK</sequence>
<accession>A0A6N7PZA6</accession>